<dbReference type="RefSeq" id="WP_110359057.1">
    <property type="nucleotide sequence ID" value="NZ_QFLI01000001.1"/>
</dbReference>
<comment type="caution">
    <text evidence="2">The sequence shown here is derived from an EMBL/GenBank/DDBJ whole genome shotgun (WGS) entry which is preliminary data.</text>
</comment>
<evidence type="ECO:0000313" key="3">
    <source>
        <dbReference type="Proteomes" id="UP000248079"/>
    </source>
</evidence>
<evidence type="ECO:0000313" key="2">
    <source>
        <dbReference type="EMBL" id="PXY02900.1"/>
    </source>
</evidence>
<proteinExistence type="predicted"/>
<dbReference type="EMBL" id="QFLI01000001">
    <property type="protein sequence ID" value="PXY02900.1"/>
    <property type="molecule type" value="Genomic_DNA"/>
</dbReference>
<keyword evidence="1" id="KW-0732">Signal</keyword>
<dbReference type="Proteomes" id="UP000248079">
    <property type="component" value="Unassembled WGS sequence"/>
</dbReference>
<organism evidence="2 3">
    <name type="scientific">Marinifilum breve</name>
    <dbReference type="NCBI Taxonomy" id="2184082"/>
    <lineage>
        <taxon>Bacteria</taxon>
        <taxon>Pseudomonadati</taxon>
        <taxon>Bacteroidota</taxon>
        <taxon>Bacteroidia</taxon>
        <taxon>Marinilabiliales</taxon>
        <taxon>Marinifilaceae</taxon>
    </lineage>
</organism>
<sequence length="144" mass="16855">MRILFTIAALFFLANTNLVYSQCREFAKNDCKPLLENYIHDGNYNGIVLNVDEDVELHKAFFKGQKYRLVVCKEDFLPSIHFKLLNSDFEVLYDNKDSGYNNKYDFELEESQTIIISMKFMTENKVYDKSMNGCVVVLFGLEMK</sequence>
<gene>
    <name evidence="2" type="ORF">DF185_02055</name>
</gene>
<accession>A0A2V4A6A1</accession>
<name>A0A2V4A6A1_9BACT</name>
<protein>
    <submittedName>
        <fullName evidence="2">Uncharacterized protein</fullName>
    </submittedName>
</protein>
<dbReference type="AlphaFoldDB" id="A0A2V4A6A1"/>
<keyword evidence="3" id="KW-1185">Reference proteome</keyword>
<feature type="chain" id="PRO_5015989353" evidence="1">
    <location>
        <begin position="22"/>
        <end position="144"/>
    </location>
</feature>
<feature type="signal peptide" evidence="1">
    <location>
        <begin position="1"/>
        <end position="21"/>
    </location>
</feature>
<dbReference type="OrthoDB" id="1119203at2"/>
<reference evidence="2 3" key="1">
    <citation type="submission" date="2018-05" db="EMBL/GenBank/DDBJ databases">
        <title>Marinifilum breve JC075T sp. nov., a marine bacterium isolated from Yongle Blue Hole in the South China Sea.</title>
        <authorList>
            <person name="Fu T."/>
        </authorList>
    </citation>
    <scope>NUCLEOTIDE SEQUENCE [LARGE SCALE GENOMIC DNA]</scope>
    <source>
        <strain evidence="2 3">JC075</strain>
    </source>
</reference>
<evidence type="ECO:0000256" key="1">
    <source>
        <dbReference type="SAM" id="SignalP"/>
    </source>
</evidence>